<dbReference type="PATRIC" id="fig|39960.10.peg.207"/>
<evidence type="ECO:0008006" key="4">
    <source>
        <dbReference type="Google" id="ProtNLM"/>
    </source>
</evidence>
<protein>
    <recommendedName>
        <fullName evidence="4">Spore coat protein U domain-containing protein</fullName>
    </recommendedName>
</protein>
<feature type="chain" id="PRO_5001697002" description="Spore coat protein U domain-containing protein" evidence="1">
    <location>
        <begin position="20"/>
        <end position="280"/>
    </location>
</feature>
<sequence>MRWLVIIGAGLLPATALQAGPCATYEADAVQIGERTYDPADLGFKVVTIQLERNPEQLDNSCQSAEIEITEQTGYSITLRNGSNKLDTRFVRSPRFAQPADNLIRLTGNARRDLLRDRVLLIDMLEAPAGQFVLPGEYSADLSMRVGSGLPVSFRVSLFVAPSVTLLDGGATRNLSLGEVTDGGFISSDFLYRTNSSLLVTAFSDNRGALLHENGEAFGRIPYTARIDGKIIDLTGQSPVVLPYVDSRQRAGTLAVNVDPQPAAFAGTYRDTLTITFTAN</sequence>
<dbReference type="OrthoDB" id="7619271at2"/>
<accession>A0A074M8H3</accession>
<evidence type="ECO:0000313" key="2">
    <source>
        <dbReference type="EMBL" id="KEO91081.1"/>
    </source>
</evidence>
<dbReference type="AlphaFoldDB" id="A0A074M8H3"/>
<dbReference type="RefSeq" id="WP_034905711.1">
    <property type="nucleotide sequence ID" value="NZ_CP017057.1"/>
</dbReference>
<organism evidence="2 3">
    <name type="scientific">Erythrobacter litoralis</name>
    <dbReference type="NCBI Taxonomy" id="39960"/>
    <lineage>
        <taxon>Bacteria</taxon>
        <taxon>Pseudomonadati</taxon>
        <taxon>Pseudomonadota</taxon>
        <taxon>Alphaproteobacteria</taxon>
        <taxon>Sphingomonadales</taxon>
        <taxon>Erythrobacteraceae</taxon>
        <taxon>Erythrobacter/Porphyrobacter group</taxon>
        <taxon>Erythrobacter</taxon>
    </lineage>
</organism>
<proteinExistence type="predicted"/>
<evidence type="ECO:0000313" key="3">
    <source>
        <dbReference type="Proteomes" id="UP000027866"/>
    </source>
</evidence>
<gene>
    <name evidence="2" type="ORF">EH32_01795</name>
</gene>
<dbReference type="Proteomes" id="UP000027866">
    <property type="component" value="Unassembled WGS sequence"/>
</dbReference>
<name>A0A074M8H3_9SPHN</name>
<feature type="signal peptide" evidence="1">
    <location>
        <begin position="1"/>
        <end position="19"/>
    </location>
</feature>
<comment type="caution">
    <text evidence="2">The sequence shown here is derived from an EMBL/GenBank/DDBJ whole genome shotgun (WGS) entry which is preliminary data.</text>
</comment>
<dbReference type="EMBL" id="JMIX01000011">
    <property type="protein sequence ID" value="KEO91081.1"/>
    <property type="molecule type" value="Genomic_DNA"/>
</dbReference>
<keyword evidence="3" id="KW-1185">Reference proteome</keyword>
<dbReference type="KEGG" id="elq:Ga0102493_111141"/>
<keyword evidence="1" id="KW-0732">Signal</keyword>
<reference evidence="2 3" key="1">
    <citation type="submission" date="2014-04" db="EMBL/GenBank/DDBJ databases">
        <title>A comprehensive comparison of genomes of Erythrobacter spp. Strains.</title>
        <authorList>
            <person name="Zheng Q."/>
        </authorList>
    </citation>
    <scope>NUCLEOTIDE SEQUENCE [LARGE SCALE GENOMIC DNA]</scope>
    <source>
        <strain evidence="2 3">DSM 8509</strain>
    </source>
</reference>
<evidence type="ECO:0000256" key="1">
    <source>
        <dbReference type="SAM" id="SignalP"/>
    </source>
</evidence>